<reference evidence="1 2" key="1">
    <citation type="submission" date="2024-01" db="EMBL/GenBank/DDBJ databases">
        <title>The genomes of 5 underutilized Papilionoideae crops provide insights into root nodulation and disease resistanc.</title>
        <authorList>
            <person name="Jiang F."/>
        </authorList>
    </citation>
    <scope>NUCLEOTIDE SEQUENCE [LARGE SCALE GENOMIC DNA]</scope>
    <source>
        <strain evidence="1">LVBAO_FW01</strain>
        <tissue evidence="1">Leaves</tissue>
    </source>
</reference>
<gene>
    <name evidence="1" type="ORF">VNO77_19376</name>
</gene>
<evidence type="ECO:0000313" key="1">
    <source>
        <dbReference type="EMBL" id="KAK7338746.1"/>
    </source>
</evidence>
<proteinExistence type="predicted"/>
<dbReference type="AlphaFoldDB" id="A0AAN9LMM8"/>
<organism evidence="1 2">
    <name type="scientific">Canavalia gladiata</name>
    <name type="common">Sword bean</name>
    <name type="synonym">Dolichos gladiatus</name>
    <dbReference type="NCBI Taxonomy" id="3824"/>
    <lineage>
        <taxon>Eukaryota</taxon>
        <taxon>Viridiplantae</taxon>
        <taxon>Streptophyta</taxon>
        <taxon>Embryophyta</taxon>
        <taxon>Tracheophyta</taxon>
        <taxon>Spermatophyta</taxon>
        <taxon>Magnoliopsida</taxon>
        <taxon>eudicotyledons</taxon>
        <taxon>Gunneridae</taxon>
        <taxon>Pentapetalae</taxon>
        <taxon>rosids</taxon>
        <taxon>fabids</taxon>
        <taxon>Fabales</taxon>
        <taxon>Fabaceae</taxon>
        <taxon>Papilionoideae</taxon>
        <taxon>50 kb inversion clade</taxon>
        <taxon>NPAAA clade</taxon>
        <taxon>indigoferoid/millettioid clade</taxon>
        <taxon>Phaseoleae</taxon>
        <taxon>Canavalia</taxon>
    </lineage>
</organism>
<evidence type="ECO:0000313" key="2">
    <source>
        <dbReference type="Proteomes" id="UP001367508"/>
    </source>
</evidence>
<dbReference type="EMBL" id="JAYMYQ010000004">
    <property type="protein sequence ID" value="KAK7338746.1"/>
    <property type="molecule type" value="Genomic_DNA"/>
</dbReference>
<accession>A0AAN9LMM8</accession>
<keyword evidence="2" id="KW-1185">Reference proteome</keyword>
<comment type="caution">
    <text evidence="1">The sequence shown here is derived from an EMBL/GenBank/DDBJ whole genome shotgun (WGS) entry which is preliminary data.</text>
</comment>
<dbReference type="Proteomes" id="UP001367508">
    <property type="component" value="Unassembled WGS sequence"/>
</dbReference>
<protein>
    <submittedName>
        <fullName evidence="1">Uncharacterized protein</fullName>
    </submittedName>
</protein>
<name>A0AAN9LMM8_CANGL</name>
<sequence length="164" mass="17868">MLVWSLNRGPSNRTGSRRHWLLLIVHPASVIRAGQHSLRLGRRRARSGSLRPIYNPELLASGPAYVVVGGLRRVGSSSLGSSYELAKIMMALKQTNYHLTPGPRDSLALRALASYSLVVQIRCQSIHELAGRPTIGINFTCSDGNLGGFAAIEATTRHDGYNVH</sequence>